<feature type="transmembrane region" description="Helical" evidence="5">
    <location>
        <begin position="256"/>
        <end position="277"/>
    </location>
</feature>
<feature type="transmembrane region" description="Helical" evidence="5">
    <location>
        <begin position="92"/>
        <end position="108"/>
    </location>
</feature>
<feature type="transmembrane region" description="Helical" evidence="5">
    <location>
        <begin position="388"/>
        <end position="411"/>
    </location>
</feature>
<dbReference type="InterPro" id="IPR011701">
    <property type="entry name" value="MFS"/>
</dbReference>
<dbReference type="PANTHER" id="PTHR11662:SF314">
    <property type="entry name" value="MAJOR FACILITATOR SUPERFAMILY (MFS) PROFILE DOMAIN-CONTAINING PROTEIN"/>
    <property type="match status" value="1"/>
</dbReference>
<keyword evidence="3 5" id="KW-1133">Transmembrane helix</keyword>
<dbReference type="OrthoDB" id="2985014at2759"/>
<keyword evidence="4 5" id="KW-0472">Membrane</keyword>
<dbReference type="Pfam" id="PF07690">
    <property type="entry name" value="MFS_1"/>
    <property type="match status" value="1"/>
</dbReference>
<feature type="transmembrane region" description="Helical" evidence="5">
    <location>
        <begin position="331"/>
        <end position="351"/>
    </location>
</feature>
<dbReference type="Proteomes" id="UP001152747">
    <property type="component" value="Unassembled WGS sequence"/>
</dbReference>
<proteinExistence type="predicted"/>
<dbReference type="PROSITE" id="PS50850">
    <property type="entry name" value="MFS"/>
    <property type="match status" value="1"/>
</dbReference>
<dbReference type="EMBL" id="CANHGI010000006">
    <property type="protein sequence ID" value="CAI5456694.1"/>
    <property type="molecule type" value="Genomic_DNA"/>
</dbReference>
<feature type="transmembrane region" description="Helical" evidence="5">
    <location>
        <begin position="357"/>
        <end position="381"/>
    </location>
</feature>
<keyword evidence="8" id="KW-1185">Reference proteome</keyword>
<dbReference type="Gene3D" id="1.20.1250.20">
    <property type="entry name" value="MFS general substrate transporter like domains"/>
    <property type="match status" value="1"/>
</dbReference>
<dbReference type="GO" id="GO:0006820">
    <property type="term" value="P:monoatomic anion transport"/>
    <property type="evidence" value="ECO:0007669"/>
    <property type="project" value="TreeGrafter"/>
</dbReference>
<dbReference type="PANTHER" id="PTHR11662">
    <property type="entry name" value="SOLUTE CARRIER FAMILY 17"/>
    <property type="match status" value="1"/>
</dbReference>
<feature type="transmembrane region" description="Helical" evidence="5">
    <location>
        <begin position="423"/>
        <end position="444"/>
    </location>
</feature>
<evidence type="ECO:0000259" key="6">
    <source>
        <dbReference type="PROSITE" id="PS50850"/>
    </source>
</evidence>
<dbReference type="SUPFAM" id="SSF103473">
    <property type="entry name" value="MFS general substrate transporter"/>
    <property type="match status" value="1"/>
</dbReference>
<organism evidence="7 8">
    <name type="scientific">Caenorhabditis angaria</name>
    <dbReference type="NCBI Taxonomy" id="860376"/>
    <lineage>
        <taxon>Eukaryota</taxon>
        <taxon>Metazoa</taxon>
        <taxon>Ecdysozoa</taxon>
        <taxon>Nematoda</taxon>
        <taxon>Chromadorea</taxon>
        <taxon>Rhabditida</taxon>
        <taxon>Rhabditina</taxon>
        <taxon>Rhabditomorpha</taxon>
        <taxon>Rhabditoidea</taxon>
        <taxon>Rhabditidae</taxon>
        <taxon>Peloderinae</taxon>
        <taxon>Caenorhabditis</taxon>
    </lineage>
</organism>
<evidence type="ECO:0000313" key="8">
    <source>
        <dbReference type="Proteomes" id="UP001152747"/>
    </source>
</evidence>
<gene>
    <name evidence="7" type="ORF">CAMP_LOCUS19331</name>
</gene>
<comment type="caution">
    <text evidence="7">The sequence shown here is derived from an EMBL/GenBank/DDBJ whole genome shotgun (WGS) entry which is preliminary data.</text>
</comment>
<dbReference type="InterPro" id="IPR050382">
    <property type="entry name" value="MFS_Na/Anion_cotransporter"/>
</dbReference>
<evidence type="ECO:0000256" key="5">
    <source>
        <dbReference type="SAM" id="Phobius"/>
    </source>
</evidence>
<name>A0A9P1J1Y1_9PELO</name>
<feature type="transmembrane region" description="Helical" evidence="5">
    <location>
        <begin position="187"/>
        <end position="208"/>
    </location>
</feature>
<dbReference type="InterPro" id="IPR036259">
    <property type="entry name" value="MFS_trans_sf"/>
</dbReference>
<dbReference type="AlphaFoldDB" id="A0A9P1J1Y1"/>
<dbReference type="InterPro" id="IPR020846">
    <property type="entry name" value="MFS_dom"/>
</dbReference>
<evidence type="ECO:0000256" key="2">
    <source>
        <dbReference type="ARBA" id="ARBA00022692"/>
    </source>
</evidence>
<reference evidence="7" key="1">
    <citation type="submission" date="2022-11" db="EMBL/GenBank/DDBJ databases">
        <authorList>
            <person name="Kikuchi T."/>
        </authorList>
    </citation>
    <scope>NUCLEOTIDE SEQUENCE</scope>
    <source>
        <strain evidence="7">PS1010</strain>
    </source>
</reference>
<evidence type="ECO:0000256" key="3">
    <source>
        <dbReference type="ARBA" id="ARBA00022989"/>
    </source>
</evidence>
<protein>
    <recommendedName>
        <fullName evidence="6">Major facilitator superfamily (MFS) profile domain-containing protein</fullName>
    </recommendedName>
</protein>
<evidence type="ECO:0000313" key="7">
    <source>
        <dbReference type="EMBL" id="CAI5456694.1"/>
    </source>
</evidence>
<evidence type="ECO:0000256" key="1">
    <source>
        <dbReference type="ARBA" id="ARBA00004141"/>
    </source>
</evidence>
<comment type="subcellular location">
    <subcellularLocation>
        <location evidence="1">Membrane</location>
        <topology evidence="1">Multi-pass membrane protein</topology>
    </subcellularLocation>
</comment>
<dbReference type="GO" id="GO:0016020">
    <property type="term" value="C:membrane"/>
    <property type="evidence" value="ECO:0007669"/>
    <property type="project" value="UniProtKB-SubCell"/>
</dbReference>
<evidence type="ECO:0000256" key="4">
    <source>
        <dbReference type="ARBA" id="ARBA00023136"/>
    </source>
</evidence>
<keyword evidence="2 5" id="KW-0812">Transmembrane</keyword>
<feature type="transmembrane region" description="Helical" evidence="5">
    <location>
        <begin position="297"/>
        <end position="319"/>
    </location>
</feature>
<accession>A0A9P1J1Y1</accession>
<dbReference type="FunFam" id="1.20.1250.20:FF:000532">
    <property type="entry name" value="SLC (SoLute Carrier) homolog"/>
    <property type="match status" value="1"/>
</dbReference>
<dbReference type="GO" id="GO:0022857">
    <property type="term" value="F:transmembrane transporter activity"/>
    <property type="evidence" value="ECO:0007669"/>
    <property type="project" value="InterPro"/>
</dbReference>
<sequence length="496" mass="53471">MVCMVQKPDTNTSCPFAKKENSNSASSGDGAALLELNSESGNQDDVEAVPCHQAKKYKWTSFQQSLLYSGQNFGSLFMFVCGWQADRLNGKWTILVALILIIIANALLPTAADISIALVFCLRFLTGVGDALLSPSSSSMITRWFPPKERPSALGIVTGGRQIGTLIILPVGGYLCSTENTSAFGGWPAIFYVSSIVAAIVLVIWLIFSADKPSKHLCISQNEEAYIHRKVEEEHVGKRKNRANTPWKKILKSKSIWVSVAALVCHEFPLVIMLQFLPKFFSDVLGLSSTINGLVSALPMGILFLSKTLSSSLASYLTAHGILGKTQSCKIFNFIASLGLGLCIGATPLMSQLQHPALVIFLLCLANLFAGLHTPGVLTALVQLAPAYSGVITGIAFTVAACFSILNKLLIGQILVTGSKREWTIVFEISAIVAIIPTVFFTIWGSAERVEWATSQSSTPKDADQKSQDSATSTSSVVQVIAKNFMFLSHDLTHSA</sequence>
<feature type="domain" description="Major facilitator superfamily (MFS) profile" evidence="6">
    <location>
        <begin position="1"/>
        <end position="449"/>
    </location>
</feature>